<sequence length="168" mass="17762">MDEAAVGLSTVRIRTRISAYVYGNILVLTAIATCTPHMVETGFAALAVAATTVTTYIAHVFAHFVAEQVGHGAGEHESDQDELRDALPIISSGSVPTLIFLIPPLFDTEGTALWTLLAAGVVLLRLASMGALVAHLNGELPSARAHWWGIGVAFVGLVIVVLKVWIAH</sequence>
<name>A0ABW0N046_9ACTN</name>
<keyword evidence="3" id="KW-1185">Reference proteome</keyword>
<feature type="transmembrane region" description="Helical" evidence="1">
    <location>
        <begin position="112"/>
        <end position="133"/>
    </location>
</feature>
<evidence type="ECO:0000313" key="2">
    <source>
        <dbReference type="EMBL" id="MFC5492607.1"/>
    </source>
</evidence>
<feature type="transmembrane region" description="Helical" evidence="1">
    <location>
        <begin position="145"/>
        <end position="166"/>
    </location>
</feature>
<reference evidence="3" key="1">
    <citation type="journal article" date="2019" name="Int. J. Syst. Evol. Microbiol.">
        <title>The Global Catalogue of Microorganisms (GCM) 10K type strain sequencing project: providing services to taxonomists for standard genome sequencing and annotation.</title>
        <authorList>
            <consortium name="The Broad Institute Genomics Platform"/>
            <consortium name="The Broad Institute Genome Sequencing Center for Infectious Disease"/>
            <person name="Wu L."/>
            <person name="Ma J."/>
        </authorList>
    </citation>
    <scope>NUCLEOTIDE SEQUENCE [LARGE SCALE GENOMIC DNA]</scope>
    <source>
        <strain evidence="3">KACC 13778</strain>
    </source>
</reference>
<evidence type="ECO:0008006" key="4">
    <source>
        <dbReference type="Google" id="ProtNLM"/>
    </source>
</evidence>
<dbReference type="RefSeq" id="WP_345170938.1">
    <property type="nucleotide sequence ID" value="NZ_BAABFQ010000003.1"/>
</dbReference>
<accession>A0ABW0N046</accession>
<protein>
    <recommendedName>
        <fullName evidence="4">MAPEG family protein</fullName>
    </recommendedName>
</protein>
<gene>
    <name evidence="2" type="ORF">ACFPKY_05840</name>
</gene>
<evidence type="ECO:0000313" key="3">
    <source>
        <dbReference type="Proteomes" id="UP001595956"/>
    </source>
</evidence>
<keyword evidence="1" id="KW-0812">Transmembrane</keyword>
<dbReference type="EMBL" id="JBHSMD010000002">
    <property type="protein sequence ID" value="MFC5492607.1"/>
    <property type="molecule type" value="Genomic_DNA"/>
</dbReference>
<feature type="transmembrane region" description="Helical" evidence="1">
    <location>
        <begin position="19"/>
        <end position="39"/>
    </location>
</feature>
<evidence type="ECO:0000256" key="1">
    <source>
        <dbReference type="SAM" id="Phobius"/>
    </source>
</evidence>
<keyword evidence="1" id="KW-0472">Membrane</keyword>
<feature type="transmembrane region" description="Helical" evidence="1">
    <location>
        <begin position="45"/>
        <end position="66"/>
    </location>
</feature>
<dbReference type="Proteomes" id="UP001595956">
    <property type="component" value="Unassembled WGS sequence"/>
</dbReference>
<proteinExistence type="predicted"/>
<keyword evidence="1" id="KW-1133">Transmembrane helix</keyword>
<comment type="caution">
    <text evidence="2">The sequence shown here is derived from an EMBL/GenBank/DDBJ whole genome shotgun (WGS) entry which is preliminary data.</text>
</comment>
<organism evidence="2 3">
    <name type="scientific">Nocardioides caricicola</name>
    <dbReference type="NCBI Taxonomy" id="634770"/>
    <lineage>
        <taxon>Bacteria</taxon>
        <taxon>Bacillati</taxon>
        <taxon>Actinomycetota</taxon>
        <taxon>Actinomycetes</taxon>
        <taxon>Propionibacteriales</taxon>
        <taxon>Nocardioidaceae</taxon>
        <taxon>Nocardioides</taxon>
    </lineage>
</organism>